<dbReference type="Proteomes" id="UP000005391">
    <property type="component" value="Unassembled WGS sequence"/>
</dbReference>
<comment type="caution">
    <text evidence="2">The sequence shown here is derived from an EMBL/GenBank/DDBJ whole genome shotgun (WGS) entry which is preliminary data.</text>
</comment>
<accession>E4MQI9</accession>
<gene>
    <name evidence="2" type="ORF">HMPREF1977_0649</name>
</gene>
<evidence type="ECO:0000256" key="1">
    <source>
        <dbReference type="SAM" id="SignalP"/>
    </source>
</evidence>
<dbReference type="AlphaFoldDB" id="E4MQI9"/>
<dbReference type="HOGENOM" id="CLU_088521_0_0_10"/>
<protein>
    <recommendedName>
        <fullName evidence="4">DUF4625 domain-containing protein</fullName>
    </recommendedName>
</protein>
<keyword evidence="1" id="KW-0732">Signal</keyword>
<evidence type="ECO:0008006" key="4">
    <source>
        <dbReference type="Google" id="ProtNLM"/>
    </source>
</evidence>
<feature type="signal peptide" evidence="1">
    <location>
        <begin position="1"/>
        <end position="19"/>
    </location>
</feature>
<evidence type="ECO:0000313" key="2">
    <source>
        <dbReference type="EMBL" id="EFS98053.1"/>
    </source>
</evidence>
<organism evidence="2 3">
    <name type="scientific">Capnocytophaga ochracea F0287</name>
    <dbReference type="NCBI Taxonomy" id="873517"/>
    <lineage>
        <taxon>Bacteria</taxon>
        <taxon>Pseudomonadati</taxon>
        <taxon>Bacteroidota</taxon>
        <taxon>Flavobacteriia</taxon>
        <taxon>Flavobacteriales</taxon>
        <taxon>Flavobacteriaceae</taxon>
        <taxon>Capnocytophaga</taxon>
    </lineage>
</organism>
<dbReference type="RefSeq" id="WP_002672176.1">
    <property type="nucleotide sequence ID" value="NZ_GL573160.1"/>
</dbReference>
<feature type="chain" id="PRO_5003186277" description="DUF4625 domain-containing protein" evidence="1">
    <location>
        <begin position="20"/>
        <end position="300"/>
    </location>
</feature>
<evidence type="ECO:0000313" key="3">
    <source>
        <dbReference type="Proteomes" id="UP000005391"/>
    </source>
</evidence>
<dbReference type="PROSITE" id="PS51257">
    <property type="entry name" value="PROKAR_LIPOPROTEIN"/>
    <property type="match status" value="1"/>
</dbReference>
<reference evidence="2 3" key="1">
    <citation type="submission" date="2010-10" db="EMBL/GenBank/DDBJ databases">
        <authorList>
            <person name="Muzny D."/>
            <person name="Qin X."/>
            <person name="Deng J."/>
            <person name="Jiang H."/>
            <person name="Liu Y."/>
            <person name="Qu J."/>
            <person name="Song X.-Z."/>
            <person name="Zhang L."/>
            <person name="Thornton R."/>
            <person name="Coyle M."/>
            <person name="Francisco L."/>
            <person name="Jackson L."/>
            <person name="Javaid M."/>
            <person name="Korchina V."/>
            <person name="Kovar C."/>
            <person name="Mata R."/>
            <person name="Mathew T."/>
            <person name="Ngo R."/>
            <person name="Nguyen L."/>
            <person name="Nguyen N."/>
            <person name="Okwuonu G."/>
            <person name="Ongeri F."/>
            <person name="Pham C."/>
            <person name="Simmons D."/>
            <person name="Wilczek-Boney K."/>
            <person name="Hale W."/>
            <person name="Jakkamsetti A."/>
            <person name="Pham P."/>
            <person name="Ruth R."/>
            <person name="San Lucas F."/>
            <person name="Warren J."/>
            <person name="Zhang J."/>
            <person name="Zhao Z."/>
            <person name="Zhou C."/>
            <person name="Zhu D."/>
            <person name="Lee S."/>
            <person name="Bess C."/>
            <person name="Blankenburg K."/>
            <person name="Forbes L."/>
            <person name="Fu Q."/>
            <person name="Gubbala S."/>
            <person name="Hirani K."/>
            <person name="Jayaseelan J.C."/>
            <person name="Lara F."/>
            <person name="Munidasa M."/>
            <person name="Palculict T."/>
            <person name="Patil S."/>
            <person name="Pu L.-L."/>
            <person name="Saada N."/>
            <person name="Tang L."/>
            <person name="Weissenberger G."/>
            <person name="Zhu Y."/>
            <person name="Hemphill L."/>
            <person name="Shang Y."/>
            <person name="Youmans B."/>
            <person name="Ayvaz T."/>
            <person name="Ross M."/>
            <person name="Santibanez J."/>
            <person name="Aqrawi P."/>
            <person name="Gross S."/>
            <person name="Joshi V."/>
            <person name="Fowler G."/>
            <person name="Nazareth L."/>
            <person name="Reid J."/>
            <person name="Worley K."/>
            <person name="Petrosino J."/>
            <person name="Highlander S."/>
            <person name="Gibbs R."/>
        </authorList>
    </citation>
    <scope>NUCLEOTIDE SEQUENCE [LARGE SCALE GENOMIC DNA]</scope>
    <source>
        <strain evidence="2 3">F0287</strain>
    </source>
</reference>
<name>E4MQI9_CAPOC</name>
<proteinExistence type="predicted"/>
<sequence>MKKMFLILASAVVSLTACSKDSGGDDSPPIEKQPFNAVIKDGFKDENGVDLLPPRNIGNIKVGDYIPYNVTITDEVAEQEGETYRVVASTYDEGTHQERSVSYDIYLADKEDPTKMVLLENPEQLTFNKRGTYSFFIYPKEAGTYNLRFLLEKSVNNQKIGTSAIPIVTFNAVRITAYSHGYFTGKWKWEWSKSFPPILEEHSVNRRKFFFKIDDGSTEKDKYLQPEKAGILYFTEYNGDNRGPLSFTVGAEYEYYPEQERTGAIPDLPSSKMNIFIQIKRNGEDTETVKYYNVDIENRQ</sequence>
<dbReference type="EMBL" id="AEOH01000018">
    <property type="protein sequence ID" value="EFS98053.1"/>
    <property type="molecule type" value="Genomic_DNA"/>
</dbReference>